<dbReference type="STRING" id="564117.SAMN05216369_2835"/>
<organism evidence="1 2">
    <name type="scientific">Marinobacter antarcticus</name>
    <dbReference type="NCBI Taxonomy" id="564117"/>
    <lineage>
        <taxon>Bacteria</taxon>
        <taxon>Pseudomonadati</taxon>
        <taxon>Pseudomonadota</taxon>
        <taxon>Gammaproteobacteria</taxon>
        <taxon>Pseudomonadales</taxon>
        <taxon>Marinobacteraceae</taxon>
        <taxon>Marinobacter</taxon>
    </lineage>
</organism>
<dbReference type="RefSeq" id="WP_072798638.1">
    <property type="nucleotide sequence ID" value="NZ_FRAQ01000002.1"/>
</dbReference>
<dbReference type="EMBL" id="FRAQ01000002">
    <property type="protein sequence ID" value="SHK68681.1"/>
    <property type="molecule type" value="Genomic_DNA"/>
</dbReference>
<evidence type="ECO:0000313" key="1">
    <source>
        <dbReference type="EMBL" id="SHK68681.1"/>
    </source>
</evidence>
<protein>
    <submittedName>
        <fullName evidence="1">Uncharacterized protein</fullName>
    </submittedName>
</protein>
<keyword evidence="2" id="KW-1185">Reference proteome</keyword>
<gene>
    <name evidence="1" type="ORF">SAMN05216369_2835</name>
</gene>
<evidence type="ECO:0000313" key="2">
    <source>
        <dbReference type="Proteomes" id="UP000184497"/>
    </source>
</evidence>
<dbReference type="Proteomes" id="UP000184497">
    <property type="component" value="Unassembled WGS sequence"/>
</dbReference>
<accession>A0A1M6UHP4</accession>
<name>A0A1M6UHP4_9GAMM</name>
<sequence>MSQIISYPDFVARAGVVELRPLSTVEEITHVAKIANALPHWFDQRRATTLIAQRVGMDTDLIHRLMTREGKSWMA</sequence>
<reference evidence="2" key="1">
    <citation type="submission" date="2016-11" db="EMBL/GenBank/DDBJ databases">
        <authorList>
            <person name="Varghese N."/>
            <person name="Submissions S."/>
        </authorList>
    </citation>
    <scope>NUCLEOTIDE SEQUENCE [LARGE SCALE GENOMIC DNA]</scope>
    <source>
        <strain evidence="2">CGMCC 1.10835</strain>
    </source>
</reference>
<dbReference type="AlphaFoldDB" id="A0A1M6UHP4"/>
<dbReference type="OrthoDB" id="9875849at2"/>
<proteinExistence type="predicted"/>